<dbReference type="PANTHER" id="PTHR30575:SF0">
    <property type="entry name" value="XAA-ARG DIPEPTIDASE"/>
    <property type="match status" value="1"/>
</dbReference>
<dbReference type="EMBL" id="BHEO01000002">
    <property type="protein sequence ID" value="GBU04277.1"/>
    <property type="molecule type" value="Genomic_DNA"/>
</dbReference>
<reference evidence="2 5" key="1">
    <citation type="journal article" date="2018" name="Int. J. Syst. Evol. Microbiol.">
        <title>Draft Genome Sequence of Faecalimonas umbilicata JCM 30896T, an Acetate-Producing Bacterium Isolated from Human Feces.</title>
        <authorList>
            <person name="Sakamoto M."/>
            <person name="Ikeyama N."/>
            <person name="Yuki M."/>
            <person name="Ohkuma M."/>
        </authorList>
    </citation>
    <scope>NUCLEOTIDE SEQUENCE [LARGE SCALE GENOMIC DNA]</scope>
    <source>
        <strain evidence="2 5">EGH7</strain>
    </source>
</reference>
<dbReference type="PIRSF" id="PIRSF037227">
    <property type="entry name" value="Aminobenzoyl-glu_utiliz_pB"/>
    <property type="match status" value="1"/>
</dbReference>
<evidence type="ECO:0000259" key="1">
    <source>
        <dbReference type="Pfam" id="PF07687"/>
    </source>
</evidence>
<dbReference type="FunFam" id="3.30.70.360:FF:000004">
    <property type="entry name" value="Peptidase M20 domain-containing protein 2"/>
    <property type="match status" value="1"/>
</dbReference>
<dbReference type="Gene3D" id="3.30.70.360">
    <property type="match status" value="1"/>
</dbReference>
<comment type="caution">
    <text evidence="3">The sequence shown here is derived from an EMBL/GenBank/DDBJ whole genome shotgun (WGS) entry which is preliminary data.</text>
</comment>
<dbReference type="Proteomes" id="UP000702954">
    <property type="component" value="Unassembled WGS sequence"/>
</dbReference>
<dbReference type="GO" id="GO:0046657">
    <property type="term" value="P:folic acid catabolic process"/>
    <property type="evidence" value="ECO:0007669"/>
    <property type="project" value="TreeGrafter"/>
</dbReference>
<dbReference type="GO" id="GO:0071713">
    <property type="term" value="F:para-aminobenzoyl-glutamate hydrolase activity"/>
    <property type="evidence" value="ECO:0007669"/>
    <property type="project" value="TreeGrafter"/>
</dbReference>
<dbReference type="PANTHER" id="PTHR30575">
    <property type="entry name" value="PEPTIDASE M20"/>
    <property type="match status" value="1"/>
</dbReference>
<evidence type="ECO:0000313" key="5">
    <source>
        <dbReference type="Proteomes" id="UP000702954"/>
    </source>
</evidence>
<evidence type="ECO:0000313" key="4">
    <source>
        <dbReference type="Proteomes" id="UP000294613"/>
    </source>
</evidence>
<dbReference type="EMBL" id="SLZV01000006">
    <property type="protein sequence ID" value="TCS68860.1"/>
    <property type="molecule type" value="Genomic_DNA"/>
</dbReference>
<dbReference type="SUPFAM" id="SSF55031">
    <property type="entry name" value="Bacterial exopeptidase dimerisation domain"/>
    <property type="match status" value="1"/>
</dbReference>
<reference evidence="3 4" key="2">
    <citation type="submission" date="2019-03" db="EMBL/GenBank/DDBJ databases">
        <title>Genomic Encyclopedia of Type Strains, Phase IV (KMG-IV): sequencing the most valuable type-strain genomes for metagenomic binning, comparative biology and taxonomic classification.</title>
        <authorList>
            <person name="Goeker M."/>
        </authorList>
    </citation>
    <scope>NUCLEOTIDE SEQUENCE [LARGE SCALE GENOMIC DNA]</scope>
    <source>
        <strain evidence="3 4">DSM 103426</strain>
    </source>
</reference>
<evidence type="ECO:0000313" key="3">
    <source>
        <dbReference type="EMBL" id="TCS68860.1"/>
    </source>
</evidence>
<dbReference type="InterPro" id="IPR017439">
    <property type="entry name" value="Amidohydrolase"/>
</dbReference>
<name>A0A4R3JPZ5_9FIRM</name>
<dbReference type="NCBIfam" id="TIGR01891">
    <property type="entry name" value="amidohydrolases"/>
    <property type="match status" value="1"/>
</dbReference>
<protein>
    <submittedName>
        <fullName evidence="3">Aminobenzoyl-glutamate utilization protein B</fullName>
    </submittedName>
    <submittedName>
        <fullName evidence="2">Glutamate carboxypeptidase</fullName>
    </submittedName>
</protein>
<gene>
    <name evidence="3" type="ORF">EDD74_10663</name>
    <name evidence="2" type="ORF">FAEUMB_08180</name>
</gene>
<dbReference type="Proteomes" id="UP000294613">
    <property type="component" value="Unassembled WGS sequence"/>
</dbReference>
<dbReference type="AlphaFoldDB" id="A0A4R3JPZ5"/>
<proteinExistence type="predicted"/>
<organism evidence="3 4">
    <name type="scientific">Faecalimonas umbilicata</name>
    <dbReference type="NCBI Taxonomy" id="1912855"/>
    <lineage>
        <taxon>Bacteria</taxon>
        <taxon>Bacillati</taxon>
        <taxon>Bacillota</taxon>
        <taxon>Clostridia</taxon>
        <taxon>Lachnospirales</taxon>
        <taxon>Lachnospiraceae</taxon>
        <taxon>Faecalimonas</taxon>
    </lineage>
</organism>
<dbReference type="GO" id="GO:0016805">
    <property type="term" value="F:dipeptidase activity"/>
    <property type="evidence" value="ECO:0007669"/>
    <property type="project" value="TreeGrafter"/>
</dbReference>
<accession>A0A4R3JPZ5</accession>
<dbReference type="InterPro" id="IPR011650">
    <property type="entry name" value="Peptidase_M20_dimer"/>
</dbReference>
<keyword evidence="2" id="KW-0645">Protease</keyword>
<dbReference type="SUPFAM" id="SSF53187">
    <property type="entry name" value="Zn-dependent exopeptidases"/>
    <property type="match status" value="1"/>
</dbReference>
<dbReference type="GO" id="GO:0005737">
    <property type="term" value="C:cytoplasm"/>
    <property type="evidence" value="ECO:0007669"/>
    <property type="project" value="TreeGrafter"/>
</dbReference>
<dbReference type="InterPro" id="IPR002933">
    <property type="entry name" value="Peptidase_M20"/>
</dbReference>
<keyword evidence="5" id="KW-1185">Reference proteome</keyword>
<dbReference type="Pfam" id="PF01546">
    <property type="entry name" value="Peptidase_M20"/>
    <property type="match status" value="1"/>
</dbReference>
<dbReference type="GO" id="GO:0004180">
    <property type="term" value="F:carboxypeptidase activity"/>
    <property type="evidence" value="ECO:0007669"/>
    <property type="project" value="UniProtKB-KW"/>
</dbReference>
<feature type="domain" description="Peptidase M20 dimerisation" evidence="1">
    <location>
        <begin position="182"/>
        <end position="274"/>
    </location>
</feature>
<dbReference type="InterPro" id="IPR036264">
    <property type="entry name" value="Bact_exopeptidase_dim_dom"/>
</dbReference>
<sequence length="454" mass="50117">MTKKELHQIVDSLEPLCQKSCKRLWDHPEVGGEEKESANYFRKILSEEGFVIVNEAELPHAFYAEYGSGTPVIAILGEYDALPGLSQTVSAQKEAVQEGAAGHGCGHNLLGAASAVAAIAVKRFLEQENQEGTIRFYGCPEEELLSGKVKMSYHHMFDGCDMAISWHPMSANMVYDSGYLASASAHFKFYGKSSHAAFAPEVGRSALDAVELMNVGVNYLREHVTSKARIHYTTDSGGFSPNIVPPRAGSWYFVRAPHISEVKEILERVRKVAEGACLMTETTMEMKIDYGCCELLENHAYADLAYENLKEAKLPSYTEEELAFASKLEDTLSGETVENARKLYDTEGLPLAMKVGIRDLYQRNPLTASSDSGDVSYIMPMCLISTVCWPAAVSPHTWQASASAGSSIGEKGALSAARVMAGIAYDLYQSSETREKILEEFREKKVEYRPMYEE</sequence>
<dbReference type="Gene3D" id="3.40.630.10">
    <property type="entry name" value="Zn peptidases"/>
    <property type="match status" value="2"/>
</dbReference>
<keyword evidence="2" id="KW-0378">Hydrolase</keyword>
<keyword evidence="2" id="KW-0121">Carboxypeptidase</keyword>
<dbReference type="Pfam" id="PF07687">
    <property type="entry name" value="M20_dimer"/>
    <property type="match status" value="1"/>
</dbReference>
<dbReference type="RefSeq" id="WP_116441234.1">
    <property type="nucleotide sequence ID" value="NZ_BHEO01000002.1"/>
</dbReference>
<dbReference type="InterPro" id="IPR017145">
    <property type="entry name" value="Aminobenzoyl-glu_utiliz_pB"/>
</dbReference>
<dbReference type="InterPro" id="IPR052030">
    <property type="entry name" value="Peptidase_M20/M20A_hydrolases"/>
</dbReference>
<evidence type="ECO:0000313" key="2">
    <source>
        <dbReference type="EMBL" id="GBU04277.1"/>
    </source>
</evidence>